<evidence type="ECO:0000256" key="9">
    <source>
        <dbReference type="ARBA" id="ARBA00023136"/>
    </source>
</evidence>
<evidence type="ECO:0000256" key="10">
    <source>
        <dbReference type="ARBA" id="ARBA00037576"/>
    </source>
</evidence>
<keyword evidence="9" id="KW-0472">Membrane</keyword>
<dbReference type="InterPro" id="IPR014031">
    <property type="entry name" value="Ketoacyl_synth_C"/>
</dbReference>
<dbReference type="PROSITE" id="PS52004">
    <property type="entry name" value="KS3_2"/>
    <property type="match status" value="1"/>
</dbReference>
<evidence type="ECO:0000256" key="1">
    <source>
        <dbReference type="ARBA" id="ARBA00004533"/>
    </source>
</evidence>
<keyword evidence="7" id="KW-0812">Transmembrane</keyword>
<dbReference type="CDD" id="cd00834">
    <property type="entry name" value="KAS_I_II"/>
    <property type="match status" value="1"/>
</dbReference>
<comment type="similarity">
    <text evidence="2 13">Belongs to the thiolase-like superfamily. Beta-ketoacyl-ACP synthases family.</text>
</comment>
<evidence type="ECO:0000256" key="7">
    <source>
        <dbReference type="ARBA" id="ARBA00022692"/>
    </source>
</evidence>
<organism evidence="15 16">
    <name type="scientific">Alcaligenes endophyticus</name>
    <dbReference type="NCBI Taxonomy" id="1929088"/>
    <lineage>
        <taxon>Bacteria</taxon>
        <taxon>Pseudomonadati</taxon>
        <taxon>Pseudomonadota</taxon>
        <taxon>Betaproteobacteria</taxon>
        <taxon>Burkholderiales</taxon>
        <taxon>Alcaligenaceae</taxon>
        <taxon>Alcaligenes</taxon>
    </lineage>
</organism>
<keyword evidence="3" id="KW-0536">Nodulation</keyword>
<keyword evidence="16" id="KW-1185">Reference proteome</keyword>
<comment type="function">
    <text evidence="10">Proposed to synthesize NOD factor fatty acyl chain. Involved in the synthesis of a highly unsaturated fatty acid moiety, which forms part of a lipo-oligosaccharide that is responsible for host specificity.</text>
</comment>
<keyword evidence="8" id="KW-1133">Transmembrane helix</keyword>
<gene>
    <name evidence="15" type="ORF">LMS43_01965</name>
</gene>
<evidence type="ECO:0000256" key="4">
    <source>
        <dbReference type="ARBA" id="ARBA00022475"/>
    </source>
</evidence>
<dbReference type="InterPro" id="IPR020841">
    <property type="entry name" value="PKS_Beta-ketoAc_synthase_dom"/>
</dbReference>
<name>A0ABT8EFQ5_9BURK</name>
<dbReference type="EMBL" id="JAJHNU010000001">
    <property type="protein sequence ID" value="MDN4120047.1"/>
    <property type="molecule type" value="Genomic_DNA"/>
</dbReference>
<dbReference type="InterPro" id="IPR000794">
    <property type="entry name" value="Beta-ketoacyl_synthase"/>
</dbReference>
<evidence type="ECO:0000256" key="3">
    <source>
        <dbReference type="ARBA" id="ARBA00022458"/>
    </source>
</evidence>
<keyword evidence="4" id="KW-1003">Cell membrane</keyword>
<evidence type="ECO:0000256" key="13">
    <source>
        <dbReference type="RuleBase" id="RU003694"/>
    </source>
</evidence>
<keyword evidence="6 13" id="KW-0808">Transferase</keyword>
<feature type="domain" description="Ketosynthase family 3 (KS3)" evidence="14">
    <location>
        <begin position="2"/>
        <end position="402"/>
    </location>
</feature>
<reference evidence="15" key="1">
    <citation type="submission" date="2021-11" db="EMBL/GenBank/DDBJ databases">
        <title>Draft genome sequence of Alcaligenes endophyticus type strain CCUG 75668T.</title>
        <authorList>
            <person name="Salva-Serra F."/>
            <person name="Duran R.E."/>
            <person name="Seeger M."/>
            <person name="Moore E.R.B."/>
            <person name="Jaen-Luchoro D."/>
        </authorList>
    </citation>
    <scope>NUCLEOTIDE SEQUENCE</scope>
    <source>
        <strain evidence="15">CCUG 75668</strain>
    </source>
</reference>
<dbReference type="InterPro" id="IPR016039">
    <property type="entry name" value="Thiolase-like"/>
</dbReference>
<dbReference type="PANTHER" id="PTHR11712">
    <property type="entry name" value="POLYKETIDE SYNTHASE-RELATED"/>
    <property type="match status" value="1"/>
</dbReference>
<dbReference type="Pfam" id="PF00109">
    <property type="entry name" value="ketoacyl-synt"/>
    <property type="match status" value="1"/>
</dbReference>
<dbReference type="SMART" id="SM00825">
    <property type="entry name" value="PKS_KS"/>
    <property type="match status" value="1"/>
</dbReference>
<accession>A0ABT8EFQ5</accession>
<dbReference type="PANTHER" id="PTHR11712:SF352">
    <property type="entry name" value="3-OXOACYL-[ACYL-CARRIER-PROTEIN] SYNTHASE"/>
    <property type="match status" value="1"/>
</dbReference>
<keyword evidence="5" id="KW-0997">Cell inner membrane</keyword>
<proteinExistence type="inferred from homology"/>
<dbReference type="NCBIfam" id="NF005589">
    <property type="entry name" value="PRK07314.1"/>
    <property type="match status" value="1"/>
</dbReference>
<evidence type="ECO:0000256" key="5">
    <source>
        <dbReference type="ARBA" id="ARBA00022519"/>
    </source>
</evidence>
<sequence length="406" mass="42451">MKRRVVVTAMGVASPVGNTPEDFFNALCQGKEGVRPHTKQTLTRSVGWVEADVDQGLQGNQAVMLDRVTKLALYASKQTLGASGLSTEAMEHTGVYLGTGIGGVKALSDAVAGFYGAIPKVVQLVVPAAMPNAPAAHVAQIMGCTQEAQTYATACTAGAVAIGEAFRRIRDGYVDSALAGGTEAMIQPELIRSWEQLHVLCQEPTTNPEGGCRPFSIKRSGFALGEGAATLLLESLEHALARGAVPLAEVIGYGVSNDGRHPLRPDPDGQALAISRALKDAQIVPEDVAYINAHATGTTVGDRIETQAIKVVFGEHAQTLAISSIKGAIGHLIGACGAVEAISTIMSLQKQVLPPTLHFAAGDEQCDLDYVPNQARTVNGVNIALSNSFGMGGNNAVLAFKRYDNN</sequence>
<dbReference type="Proteomes" id="UP001168613">
    <property type="component" value="Unassembled WGS sequence"/>
</dbReference>
<comment type="caution">
    <text evidence="15">The sequence shown here is derived from an EMBL/GenBank/DDBJ whole genome shotgun (WGS) entry which is preliminary data.</text>
</comment>
<dbReference type="InterPro" id="IPR014030">
    <property type="entry name" value="Ketoacyl_synth_N"/>
</dbReference>
<dbReference type="Pfam" id="PF02801">
    <property type="entry name" value="Ketoacyl-synt_C"/>
    <property type="match status" value="1"/>
</dbReference>
<evidence type="ECO:0000313" key="16">
    <source>
        <dbReference type="Proteomes" id="UP001168613"/>
    </source>
</evidence>
<dbReference type="RefSeq" id="WP_266122617.1">
    <property type="nucleotide sequence ID" value="NZ_JAJHNU010000001.1"/>
</dbReference>
<comment type="subcellular location">
    <subcellularLocation>
        <location evidence="1">Cell inner membrane</location>
    </subcellularLocation>
</comment>
<dbReference type="Gene3D" id="3.40.47.10">
    <property type="match status" value="1"/>
</dbReference>
<evidence type="ECO:0000256" key="6">
    <source>
        <dbReference type="ARBA" id="ARBA00022679"/>
    </source>
</evidence>
<evidence type="ECO:0000256" key="11">
    <source>
        <dbReference type="ARBA" id="ARBA00039445"/>
    </source>
</evidence>
<dbReference type="SUPFAM" id="SSF53901">
    <property type="entry name" value="Thiolase-like"/>
    <property type="match status" value="2"/>
</dbReference>
<evidence type="ECO:0000313" key="15">
    <source>
        <dbReference type="EMBL" id="MDN4120047.1"/>
    </source>
</evidence>
<evidence type="ECO:0000256" key="12">
    <source>
        <dbReference type="ARBA" id="ARBA00041756"/>
    </source>
</evidence>
<evidence type="ECO:0000256" key="8">
    <source>
        <dbReference type="ARBA" id="ARBA00022989"/>
    </source>
</evidence>
<evidence type="ECO:0000256" key="2">
    <source>
        <dbReference type="ARBA" id="ARBA00008467"/>
    </source>
</evidence>
<protein>
    <recommendedName>
        <fullName evidence="11">Nodulation protein E</fullName>
    </recommendedName>
    <alternativeName>
        <fullName evidence="12">Host-specificity of nodulation protein B</fullName>
    </alternativeName>
</protein>
<evidence type="ECO:0000259" key="14">
    <source>
        <dbReference type="PROSITE" id="PS52004"/>
    </source>
</evidence>